<feature type="transmembrane region" description="Helical" evidence="13">
    <location>
        <begin position="452"/>
        <end position="476"/>
    </location>
</feature>
<evidence type="ECO:0000256" key="3">
    <source>
        <dbReference type="ARBA" id="ARBA00022448"/>
    </source>
</evidence>
<dbReference type="OrthoDB" id="909834at2"/>
<dbReference type="RefSeq" id="WP_089677704.1">
    <property type="nucleotide sequence ID" value="NZ_FNFO01000001.1"/>
</dbReference>
<keyword evidence="5" id="KW-0597">Phosphoprotein</keyword>
<keyword evidence="6 13" id="KW-0812">Transmembrane</keyword>
<dbReference type="STRING" id="1075417.SAMN05421823_10119"/>
<dbReference type="Gene3D" id="2.70.150.10">
    <property type="entry name" value="Calcium-transporting ATPase, cytoplasmic transduction domain A"/>
    <property type="match status" value="1"/>
</dbReference>
<comment type="similarity">
    <text evidence="2">Belongs to the cation transport ATPase (P-type) (TC 3.A.3) family. Type IB subfamily.</text>
</comment>
<dbReference type="InterPro" id="IPR001757">
    <property type="entry name" value="P_typ_ATPase"/>
</dbReference>
<dbReference type="PANTHER" id="PTHR43520">
    <property type="entry name" value="ATP7, ISOFORM B"/>
    <property type="match status" value="1"/>
</dbReference>
<dbReference type="PROSITE" id="PS00154">
    <property type="entry name" value="ATPASE_E1_E2"/>
    <property type="match status" value="1"/>
</dbReference>
<keyword evidence="7" id="KW-0479">Metal-binding</keyword>
<dbReference type="InterPro" id="IPR036412">
    <property type="entry name" value="HAD-like_sf"/>
</dbReference>
<evidence type="ECO:0000256" key="5">
    <source>
        <dbReference type="ARBA" id="ARBA00022553"/>
    </source>
</evidence>
<dbReference type="GO" id="GO:0005886">
    <property type="term" value="C:plasma membrane"/>
    <property type="evidence" value="ECO:0007669"/>
    <property type="project" value="UniProtKB-SubCell"/>
</dbReference>
<accession>A0A1G8WAX2</accession>
<dbReference type="InterPro" id="IPR023298">
    <property type="entry name" value="ATPase_P-typ_TM_dom_sf"/>
</dbReference>
<dbReference type="SUPFAM" id="SSF81665">
    <property type="entry name" value="Calcium ATPase, transmembrane domain M"/>
    <property type="match status" value="1"/>
</dbReference>
<dbReference type="InterPro" id="IPR021993">
    <property type="entry name" value="ATPase-cat-bd"/>
</dbReference>
<dbReference type="InterPro" id="IPR023299">
    <property type="entry name" value="ATPase_P-typ_cyto_dom_N"/>
</dbReference>
<evidence type="ECO:0000313" key="16">
    <source>
        <dbReference type="Proteomes" id="UP000198510"/>
    </source>
</evidence>
<dbReference type="InterPro" id="IPR018303">
    <property type="entry name" value="ATPase_P-typ_P_site"/>
</dbReference>
<dbReference type="Pfam" id="PF00122">
    <property type="entry name" value="E1-E2_ATPase"/>
    <property type="match status" value="1"/>
</dbReference>
<feature type="transmembrane region" description="Helical" evidence="13">
    <location>
        <begin position="216"/>
        <end position="234"/>
    </location>
</feature>
<dbReference type="GO" id="GO:0005524">
    <property type="term" value="F:ATP binding"/>
    <property type="evidence" value="ECO:0007669"/>
    <property type="project" value="InterPro"/>
</dbReference>
<dbReference type="PANTHER" id="PTHR43520:SF5">
    <property type="entry name" value="CATION-TRANSPORTING P-TYPE ATPASE-RELATED"/>
    <property type="match status" value="1"/>
</dbReference>
<name>A0A1G8WAX2_9BACT</name>
<keyword evidence="11" id="KW-0406">Ion transport</keyword>
<feature type="transmembrane region" description="Helical" evidence="13">
    <location>
        <begin position="271"/>
        <end position="288"/>
    </location>
</feature>
<dbReference type="SUPFAM" id="SSF56784">
    <property type="entry name" value="HAD-like"/>
    <property type="match status" value="1"/>
</dbReference>
<protein>
    <submittedName>
        <fullName evidence="15">Cu+-exporting ATPase</fullName>
    </submittedName>
</protein>
<dbReference type="Gene3D" id="3.40.1110.10">
    <property type="entry name" value="Calcium-transporting ATPase, cytoplasmic domain N"/>
    <property type="match status" value="1"/>
</dbReference>
<evidence type="ECO:0000256" key="12">
    <source>
        <dbReference type="ARBA" id="ARBA00023136"/>
    </source>
</evidence>
<dbReference type="Gene3D" id="3.30.70.100">
    <property type="match status" value="1"/>
</dbReference>
<dbReference type="SUPFAM" id="SSF55008">
    <property type="entry name" value="HMA, heavy metal-associated domain"/>
    <property type="match status" value="1"/>
</dbReference>
<dbReference type="GO" id="GO:0016887">
    <property type="term" value="F:ATP hydrolysis activity"/>
    <property type="evidence" value="ECO:0007669"/>
    <property type="project" value="InterPro"/>
</dbReference>
<dbReference type="PRINTS" id="PR00119">
    <property type="entry name" value="CATATPASE"/>
</dbReference>
<dbReference type="SUPFAM" id="SSF81653">
    <property type="entry name" value="Calcium ATPase, transduction domain A"/>
    <property type="match status" value="1"/>
</dbReference>
<dbReference type="Proteomes" id="UP000198510">
    <property type="component" value="Unassembled WGS sequence"/>
</dbReference>
<evidence type="ECO:0000256" key="4">
    <source>
        <dbReference type="ARBA" id="ARBA00022475"/>
    </source>
</evidence>
<dbReference type="InterPro" id="IPR059000">
    <property type="entry name" value="ATPase_P-type_domA"/>
</dbReference>
<gene>
    <name evidence="15" type="ORF">SAMN05421823_10119</name>
</gene>
<keyword evidence="8" id="KW-0460">Magnesium</keyword>
<dbReference type="Gene3D" id="3.40.50.1000">
    <property type="entry name" value="HAD superfamily/HAD-like"/>
    <property type="match status" value="1"/>
</dbReference>
<evidence type="ECO:0000313" key="15">
    <source>
        <dbReference type="EMBL" id="SDJ75432.1"/>
    </source>
</evidence>
<dbReference type="EMBL" id="FNFO01000001">
    <property type="protein sequence ID" value="SDJ75432.1"/>
    <property type="molecule type" value="Genomic_DNA"/>
</dbReference>
<evidence type="ECO:0000256" key="1">
    <source>
        <dbReference type="ARBA" id="ARBA00004651"/>
    </source>
</evidence>
<dbReference type="GO" id="GO:0055070">
    <property type="term" value="P:copper ion homeostasis"/>
    <property type="evidence" value="ECO:0007669"/>
    <property type="project" value="TreeGrafter"/>
</dbReference>
<dbReference type="GO" id="GO:0043682">
    <property type="term" value="F:P-type divalent copper transporter activity"/>
    <property type="evidence" value="ECO:0007669"/>
    <property type="project" value="TreeGrafter"/>
</dbReference>
<evidence type="ECO:0000256" key="13">
    <source>
        <dbReference type="SAM" id="Phobius"/>
    </source>
</evidence>
<dbReference type="AlphaFoldDB" id="A0A1G8WAX2"/>
<feature type="transmembrane region" description="Helical" evidence="13">
    <location>
        <begin position="177"/>
        <end position="196"/>
    </location>
</feature>
<dbReference type="InterPro" id="IPR036163">
    <property type="entry name" value="HMA_dom_sf"/>
</dbReference>
<dbReference type="PROSITE" id="PS50846">
    <property type="entry name" value="HMA_2"/>
    <property type="match status" value="1"/>
</dbReference>
<organism evidence="15 16">
    <name type="scientific">Catalinimonas alkaloidigena</name>
    <dbReference type="NCBI Taxonomy" id="1075417"/>
    <lineage>
        <taxon>Bacteria</taxon>
        <taxon>Pseudomonadati</taxon>
        <taxon>Bacteroidota</taxon>
        <taxon>Cytophagia</taxon>
        <taxon>Cytophagales</taxon>
        <taxon>Catalimonadaceae</taxon>
        <taxon>Catalinimonas</taxon>
    </lineage>
</organism>
<keyword evidence="3" id="KW-0813">Transport</keyword>
<proteinExistence type="inferred from homology"/>
<keyword evidence="12 13" id="KW-0472">Membrane</keyword>
<keyword evidence="4" id="KW-1003">Cell membrane</keyword>
<dbReference type="NCBIfam" id="TIGR01494">
    <property type="entry name" value="ATPase_P-type"/>
    <property type="match status" value="1"/>
</dbReference>
<evidence type="ECO:0000256" key="10">
    <source>
        <dbReference type="ARBA" id="ARBA00022989"/>
    </source>
</evidence>
<evidence type="ECO:0000256" key="2">
    <source>
        <dbReference type="ARBA" id="ARBA00006024"/>
    </source>
</evidence>
<reference evidence="15 16" key="1">
    <citation type="submission" date="2016-10" db="EMBL/GenBank/DDBJ databases">
        <authorList>
            <person name="de Groot N.N."/>
        </authorList>
    </citation>
    <scope>NUCLEOTIDE SEQUENCE [LARGE SCALE GENOMIC DNA]</scope>
    <source>
        <strain evidence="15 16">DSM 25186</strain>
    </source>
</reference>
<evidence type="ECO:0000256" key="7">
    <source>
        <dbReference type="ARBA" id="ARBA00022723"/>
    </source>
</evidence>
<keyword evidence="9" id="KW-1278">Translocase</keyword>
<evidence type="ECO:0000256" key="6">
    <source>
        <dbReference type="ARBA" id="ARBA00022692"/>
    </source>
</evidence>
<keyword evidence="16" id="KW-1185">Reference proteome</keyword>
<evidence type="ECO:0000256" key="8">
    <source>
        <dbReference type="ARBA" id="ARBA00022842"/>
    </source>
</evidence>
<sequence>MSTAIRAQEEIACFHCGDVCQEAPRWQDEHAFCCQGCQTVYDLLKGHALTGYYTVEKTPGRSRKHPAPAARYAFLDQPDLARAFLTFEEGTLGQATFFLPAIHCSACIWLLEQLPALQPGVRQAQVRFAAKELSVTFDRDAVSLRELAELLDRLGYPPDLSGGATGRQSRRKVDRTFVLKIGVAGFCFGNIMLLSLPDYLDADFAVEPLFQRWFGALNFLLVLPVVFYVASDYFKSAWTGLRHGFVNLDVPIVLGIVALFGQSVYELLTDTGAGYFDSLAGLLFFLMLGKWYQSQTYKALAYDRDYTSYFPVAVTRLVDGVECTTALKDLRAGDWVLIRHQELIPADAVLREGDAHIDYSFVTGEATPIEKQPGEALFAGGRQLGGPLVLELQQPVANSYLTRLWNQEVFQKPEATGLSTMADGLSRYFTLTILTISALTALYWGWHQPSSIGPAVTAVLIVACPCALALAAPFALGHTLRLFGKWGCYVKNVGVLERLAQVDHLVFDKTGTLTETQAHRVHYEGDPLTAEEQRLLHATVRNSAHPLSKAIYQAGAASTPVVSLTAFEEHTGRGMTASDGTRTLRLGAASFVGGTTTAAEGTQVFVAVDGVVKGHFQVENTYRRGLEPLLETLQTRYTTHLLSGDGERERTRLQPYFSALHFRQSPLDKLHYLKTLHQAGHRTLMVGDGLNDAGALKQSDVGIAVADDIYHFSPACDAILDARQLPHLDRFLQLAKASRRTVLAAFGLSFVYNGVGLAFAVTGQLTPLVAAILMPLSSVTVVGFVTVLTNAYARRLFGK</sequence>
<feature type="transmembrane region" description="Helical" evidence="13">
    <location>
        <begin position="742"/>
        <end position="762"/>
    </location>
</feature>
<feature type="transmembrane region" description="Helical" evidence="13">
    <location>
        <begin position="428"/>
        <end position="446"/>
    </location>
</feature>
<dbReference type="GO" id="GO:0005507">
    <property type="term" value="F:copper ion binding"/>
    <property type="evidence" value="ECO:0007669"/>
    <property type="project" value="TreeGrafter"/>
</dbReference>
<feature type="transmembrane region" description="Helical" evidence="13">
    <location>
        <begin position="246"/>
        <end position="265"/>
    </location>
</feature>
<dbReference type="InterPro" id="IPR006121">
    <property type="entry name" value="HMA_dom"/>
</dbReference>
<dbReference type="InterPro" id="IPR023214">
    <property type="entry name" value="HAD_sf"/>
</dbReference>
<dbReference type="Pfam" id="PF00403">
    <property type="entry name" value="HMA"/>
    <property type="match status" value="1"/>
</dbReference>
<evidence type="ECO:0000259" key="14">
    <source>
        <dbReference type="PROSITE" id="PS50846"/>
    </source>
</evidence>
<keyword evidence="10 13" id="KW-1133">Transmembrane helix</keyword>
<dbReference type="Pfam" id="PF12156">
    <property type="entry name" value="ATPase-cat_bd"/>
    <property type="match status" value="1"/>
</dbReference>
<evidence type="ECO:0000256" key="9">
    <source>
        <dbReference type="ARBA" id="ARBA00022967"/>
    </source>
</evidence>
<dbReference type="Pfam" id="PF00702">
    <property type="entry name" value="Hydrolase"/>
    <property type="match status" value="1"/>
</dbReference>
<comment type="subcellular location">
    <subcellularLocation>
        <location evidence="1">Cell membrane</location>
        <topology evidence="1">Multi-pass membrane protein</topology>
    </subcellularLocation>
</comment>
<feature type="transmembrane region" description="Helical" evidence="13">
    <location>
        <begin position="768"/>
        <end position="793"/>
    </location>
</feature>
<evidence type="ECO:0000256" key="11">
    <source>
        <dbReference type="ARBA" id="ARBA00023065"/>
    </source>
</evidence>
<feature type="domain" description="HMA" evidence="14">
    <location>
        <begin position="93"/>
        <end position="159"/>
    </location>
</feature>
<dbReference type="InterPro" id="IPR008250">
    <property type="entry name" value="ATPase_P-typ_transduc_dom_A_sf"/>
</dbReference>